<gene>
    <name evidence="7" type="primary">hpd</name>
    <name evidence="7" type="ORF">OCA8868_02691</name>
</gene>
<reference evidence="8" key="1">
    <citation type="submission" date="2017-05" db="EMBL/GenBank/DDBJ databases">
        <authorList>
            <person name="Rodrigo-Torres L."/>
            <person name="Arahal R. D."/>
            <person name="Lucena T."/>
        </authorList>
    </citation>
    <scope>NUCLEOTIDE SEQUENCE [LARGE SCALE GENOMIC DNA]</scope>
    <source>
        <strain evidence="8">CECT 8868</strain>
    </source>
</reference>
<dbReference type="GO" id="GO:0006572">
    <property type="term" value="P:L-tyrosine catabolic process"/>
    <property type="evidence" value="ECO:0007669"/>
    <property type="project" value="TreeGrafter"/>
</dbReference>
<dbReference type="InterPro" id="IPR037523">
    <property type="entry name" value="VOC_core"/>
</dbReference>
<keyword evidence="8" id="KW-1185">Reference proteome</keyword>
<keyword evidence="4" id="KW-0677">Repeat</keyword>
<dbReference type="AlphaFoldDB" id="A0A238KHV1"/>
<dbReference type="InterPro" id="IPR004360">
    <property type="entry name" value="Glyas_Fos-R_dOase_dom"/>
</dbReference>
<dbReference type="Gene3D" id="3.10.180.10">
    <property type="entry name" value="2,3-Dihydroxybiphenyl 1,2-Dioxygenase, domain 1"/>
    <property type="match status" value="2"/>
</dbReference>
<evidence type="ECO:0000313" key="7">
    <source>
        <dbReference type="EMBL" id="SMX42278.1"/>
    </source>
</evidence>
<keyword evidence="7" id="KW-0223">Dioxygenase</keyword>
<dbReference type="GO" id="GO:0046872">
    <property type="term" value="F:metal ion binding"/>
    <property type="evidence" value="ECO:0007669"/>
    <property type="project" value="UniProtKB-KW"/>
</dbReference>
<dbReference type="InterPro" id="IPR041736">
    <property type="entry name" value="4OHPhenylPyrv_dOase_N"/>
</dbReference>
<organism evidence="7 8">
    <name type="scientific">Octadecabacter ascidiaceicola</name>
    <dbReference type="NCBI Taxonomy" id="1655543"/>
    <lineage>
        <taxon>Bacteria</taxon>
        <taxon>Pseudomonadati</taxon>
        <taxon>Pseudomonadota</taxon>
        <taxon>Alphaproteobacteria</taxon>
        <taxon>Rhodobacterales</taxon>
        <taxon>Roseobacteraceae</taxon>
        <taxon>Octadecabacter</taxon>
    </lineage>
</organism>
<protein>
    <submittedName>
        <fullName evidence="7">4-hydroxyphenylpyruvate dioxygenase</fullName>
        <ecNumber evidence="7">1.13.11.27</ecNumber>
    </submittedName>
</protein>
<dbReference type="PANTHER" id="PTHR11959">
    <property type="entry name" value="4-HYDROXYPHENYLPYRUVATE DIOXYGENASE"/>
    <property type="match status" value="1"/>
</dbReference>
<dbReference type="EMBL" id="FXYD01000004">
    <property type="protein sequence ID" value="SMX42278.1"/>
    <property type="molecule type" value="Genomic_DNA"/>
</dbReference>
<dbReference type="OrthoDB" id="9780241at2"/>
<evidence type="ECO:0000256" key="2">
    <source>
        <dbReference type="ARBA" id="ARBA00005877"/>
    </source>
</evidence>
<comment type="similarity">
    <text evidence="2">Belongs to the 4HPPD family.</text>
</comment>
<evidence type="ECO:0000256" key="4">
    <source>
        <dbReference type="ARBA" id="ARBA00022737"/>
    </source>
</evidence>
<keyword evidence="7" id="KW-0670">Pyruvate</keyword>
<keyword evidence="7" id="KW-0560">Oxidoreductase</keyword>
<feature type="domain" description="VOC" evidence="6">
    <location>
        <begin position="390"/>
        <end position="539"/>
    </location>
</feature>
<dbReference type="SUPFAM" id="SSF54593">
    <property type="entry name" value="Glyoxalase/Bleomycin resistance protein/Dihydroxybiphenyl dioxygenase"/>
    <property type="match status" value="1"/>
</dbReference>
<comment type="cofactor">
    <cofactor evidence="1">
        <name>Fe cation</name>
        <dbReference type="ChEBI" id="CHEBI:24875"/>
    </cofactor>
</comment>
<dbReference type="InterPro" id="IPR029068">
    <property type="entry name" value="Glyas_Bleomycin-R_OHBP_Dase"/>
</dbReference>
<dbReference type="InterPro" id="IPR005956">
    <property type="entry name" value="4OHPhenylPyrv_dOase"/>
</dbReference>
<dbReference type="Proteomes" id="UP000203464">
    <property type="component" value="Unassembled WGS sequence"/>
</dbReference>
<evidence type="ECO:0000256" key="1">
    <source>
        <dbReference type="ARBA" id="ARBA00001962"/>
    </source>
</evidence>
<evidence type="ECO:0000259" key="6">
    <source>
        <dbReference type="PROSITE" id="PS51819"/>
    </source>
</evidence>
<dbReference type="InterPro" id="IPR036237">
    <property type="entry name" value="Xyl_isomerase-like_sf"/>
</dbReference>
<dbReference type="Pfam" id="PF00903">
    <property type="entry name" value="Glyoxalase"/>
    <property type="match status" value="1"/>
</dbReference>
<name>A0A238KHV1_9RHOB</name>
<keyword evidence="3" id="KW-0479">Metal-binding</keyword>
<evidence type="ECO:0000256" key="3">
    <source>
        <dbReference type="ARBA" id="ARBA00022723"/>
    </source>
</evidence>
<dbReference type="Pfam" id="PF14696">
    <property type="entry name" value="Glyoxalase_5"/>
    <property type="match status" value="1"/>
</dbReference>
<accession>A0A238KHV1</accession>
<dbReference type="SUPFAM" id="SSF51658">
    <property type="entry name" value="Xylose isomerase-like"/>
    <property type="match status" value="1"/>
</dbReference>
<proteinExistence type="inferred from homology"/>
<dbReference type="GO" id="GO:0003868">
    <property type="term" value="F:4-hydroxyphenylpyruvate dioxygenase activity"/>
    <property type="evidence" value="ECO:0007669"/>
    <property type="project" value="UniProtKB-EC"/>
</dbReference>
<dbReference type="PANTHER" id="PTHR11959:SF1">
    <property type="entry name" value="4-HYDROXYPHENYLPYRUVATE DIOXYGENASE"/>
    <property type="match status" value="1"/>
</dbReference>
<evidence type="ECO:0000313" key="8">
    <source>
        <dbReference type="Proteomes" id="UP000203464"/>
    </source>
</evidence>
<dbReference type="PROSITE" id="PS51819">
    <property type="entry name" value="VOC"/>
    <property type="match status" value="2"/>
</dbReference>
<sequence>MLTIPTHVVPGALPEKLHSIAAMGFEAIDLSLTDVAQFDGTLVELASLIAEVGLKIASLGPLASDATASLIAAKVDMAGVLGAGLLIVEVDTHVPNDLPDLKGVRLALRPTRTVEAEVVSFVAAQANPLIGLALNSFDVLGDGSRPARLRELDGARVFHVALWDGPVHPMLPGQGTLNLGGLARVLARSGYVGPWSVGATPEGPDTVRNAYRSLVTVLSDAAQTEPLLREVPPDLPAKVPAKGIEFIEFAVDAVGADELETVLVSMAFRCERQHRSKQVALWRQGAVNIVINRDGAGHAAQTVMEHGPCVCDMGLRVQNASETVARAKALGSQNFSQSVGLGELNIPAVRGVGGSVIHFIDEQSDLHRVWDIEFEPVSRTKSTPPAGLRRIDHVAQTMRYDEMQSWLLYYLTTFEMTKSPIVNVADPSGIVRSQAIETPEGTVRLNLNGAAGSDTLAGSFVSGRPGAGVQHIAFQTDDIFETSDRLQVAGFDRLPIPQNYYADTQASFGLSDAVTADLRRHDILYDEDEHGAYFQLYGQSLFDGFFFEIVQRKGRYAGYGARNAPIRLAAQSQSRTKTQEGAV</sequence>
<keyword evidence="5" id="KW-0408">Iron</keyword>
<dbReference type="RefSeq" id="WP_093997060.1">
    <property type="nucleotide sequence ID" value="NZ_FXYD01000004.1"/>
</dbReference>
<dbReference type="CDD" id="cd08342">
    <property type="entry name" value="HPPD_N_like"/>
    <property type="match status" value="1"/>
</dbReference>
<evidence type="ECO:0000256" key="5">
    <source>
        <dbReference type="ARBA" id="ARBA00023004"/>
    </source>
</evidence>
<dbReference type="Gene3D" id="3.20.20.150">
    <property type="entry name" value="Divalent-metal-dependent TIM barrel enzymes"/>
    <property type="match status" value="1"/>
</dbReference>
<feature type="domain" description="VOC" evidence="6">
    <location>
        <begin position="243"/>
        <end position="362"/>
    </location>
</feature>
<dbReference type="EC" id="1.13.11.27" evidence="7"/>